<dbReference type="Pfam" id="PF15188">
    <property type="entry name" value="CCDC-167"/>
    <property type="match status" value="1"/>
</dbReference>
<dbReference type="Proteomes" id="UP000821853">
    <property type="component" value="Chromosome 5"/>
</dbReference>
<gene>
    <name evidence="2" type="ORF">HPB48_017175</name>
</gene>
<dbReference type="EMBL" id="JABSTR010000007">
    <property type="protein sequence ID" value="KAH9376183.1"/>
    <property type="molecule type" value="Genomic_DNA"/>
</dbReference>
<evidence type="ECO:0008006" key="4">
    <source>
        <dbReference type="Google" id="ProtNLM"/>
    </source>
</evidence>
<sequence length="206" mass="23092">MDYSGEPNSDLDRPFTLRELEAALVGNAKRSAPGEDAITYTALRNLPDNAKEFLLQIFNQAWDSGSLPSSWTSSLITMIPKPGKPPSIANLRPISLTSCVGKTLERMALTRLSEFLEKRDFFPHSLIGFRRRVGAQDMFLLLQHTFLSSTPTQIHALVTVDVRKAFDEKELTGLRKENRKSMAIAGCLLLLFLIIYYFLVIKTVTG</sequence>
<protein>
    <recommendedName>
        <fullName evidence="4">Reverse transcriptase domain-containing protein</fullName>
    </recommendedName>
</protein>
<dbReference type="OrthoDB" id="6514113at2759"/>
<evidence type="ECO:0000313" key="2">
    <source>
        <dbReference type="EMBL" id="KAH9376183.1"/>
    </source>
</evidence>
<dbReference type="AlphaFoldDB" id="A0A9J6GNM5"/>
<proteinExistence type="predicted"/>
<evidence type="ECO:0000256" key="1">
    <source>
        <dbReference type="SAM" id="Phobius"/>
    </source>
</evidence>
<comment type="caution">
    <text evidence="2">The sequence shown here is derived from an EMBL/GenBank/DDBJ whole genome shotgun (WGS) entry which is preliminary data.</text>
</comment>
<keyword evidence="1" id="KW-0472">Membrane</keyword>
<name>A0A9J6GNM5_HAELO</name>
<reference evidence="2 3" key="1">
    <citation type="journal article" date="2020" name="Cell">
        <title>Large-Scale Comparative Analyses of Tick Genomes Elucidate Their Genetic Diversity and Vector Capacities.</title>
        <authorList>
            <consortium name="Tick Genome and Microbiome Consortium (TIGMIC)"/>
            <person name="Jia N."/>
            <person name="Wang J."/>
            <person name="Shi W."/>
            <person name="Du L."/>
            <person name="Sun Y."/>
            <person name="Zhan W."/>
            <person name="Jiang J.F."/>
            <person name="Wang Q."/>
            <person name="Zhang B."/>
            <person name="Ji P."/>
            <person name="Bell-Sakyi L."/>
            <person name="Cui X.M."/>
            <person name="Yuan T.T."/>
            <person name="Jiang B.G."/>
            <person name="Yang W.F."/>
            <person name="Lam T.T."/>
            <person name="Chang Q.C."/>
            <person name="Ding S.J."/>
            <person name="Wang X.J."/>
            <person name="Zhu J.G."/>
            <person name="Ruan X.D."/>
            <person name="Zhao L."/>
            <person name="Wei J.T."/>
            <person name="Ye R.Z."/>
            <person name="Que T.C."/>
            <person name="Du C.H."/>
            <person name="Zhou Y.H."/>
            <person name="Cheng J.X."/>
            <person name="Dai P.F."/>
            <person name="Guo W.B."/>
            <person name="Han X.H."/>
            <person name="Huang E.J."/>
            <person name="Li L.F."/>
            <person name="Wei W."/>
            <person name="Gao Y.C."/>
            <person name="Liu J.Z."/>
            <person name="Shao H.Z."/>
            <person name="Wang X."/>
            <person name="Wang C.C."/>
            <person name="Yang T.C."/>
            <person name="Huo Q.B."/>
            <person name="Li W."/>
            <person name="Chen H.Y."/>
            <person name="Chen S.E."/>
            <person name="Zhou L.G."/>
            <person name="Ni X.B."/>
            <person name="Tian J.H."/>
            <person name="Sheng Y."/>
            <person name="Liu T."/>
            <person name="Pan Y.S."/>
            <person name="Xia L.Y."/>
            <person name="Li J."/>
            <person name="Zhao F."/>
            <person name="Cao W.C."/>
        </authorList>
    </citation>
    <scope>NUCLEOTIDE SEQUENCE [LARGE SCALE GENOMIC DNA]</scope>
    <source>
        <strain evidence="2">HaeL-2018</strain>
    </source>
</reference>
<dbReference type="InterPro" id="IPR028194">
    <property type="entry name" value="CC167"/>
</dbReference>
<organism evidence="2 3">
    <name type="scientific">Haemaphysalis longicornis</name>
    <name type="common">Bush tick</name>
    <dbReference type="NCBI Taxonomy" id="44386"/>
    <lineage>
        <taxon>Eukaryota</taxon>
        <taxon>Metazoa</taxon>
        <taxon>Ecdysozoa</taxon>
        <taxon>Arthropoda</taxon>
        <taxon>Chelicerata</taxon>
        <taxon>Arachnida</taxon>
        <taxon>Acari</taxon>
        <taxon>Parasitiformes</taxon>
        <taxon>Ixodida</taxon>
        <taxon>Ixodoidea</taxon>
        <taxon>Ixodidae</taxon>
        <taxon>Haemaphysalinae</taxon>
        <taxon>Haemaphysalis</taxon>
    </lineage>
</organism>
<feature type="transmembrane region" description="Helical" evidence="1">
    <location>
        <begin position="182"/>
        <end position="201"/>
    </location>
</feature>
<keyword evidence="3" id="KW-1185">Reference proteome</keyword>
<evidence type="ECO:0000313" key="3">
    <source>
        <dbReference type="Proteomes" id="UP000821853"/>
    </source>
</evidence>
<dbReference type="OMA" id="TDICSAY"/>
<keyword evidence="1" id="KW-0812">Transmembrane</keyword>
<dbReference type="VEuPathDB" id="VectorBase:HLOH_055362"/>
<accession>A0A9J6GNM5</accession>
<keyword evidence="1" id="KW-1133">Transmembrane helix</keyword>
<dbReference type="PANTHER" id="PTHR19446">
    <property type="entry name" value="REVERSE TRANSCRIPTASES"/>
    <property type="match status" value="1"/>
</dbReference>